<dbReference type="SUPFAM" id="SSF51735">
    <property type="entry name" value="NAD(P)-binding Rossmann-fold domains"/>
    <property type="match status" value="1"/>
</dbReference>
<evidence type="ECO:0000313" key="5">
    <source>
        <dbReference type="EMBL" id="GLI26698.1"/>
    </source>
</evidence>
<dbReference type="Gene3D" id="3.30.360.10">
    <property type="entry name" value="Dihydrodipicolinate Reductase, domain 2"/>
    <property type="match status" value="1"/>
</dbReference>
<feature type="domain" description="GFO/IDH/MocA-like oxidoreductase" evidence="4">
    <location>
        <begin position="142"/>
        <end position="271"/>
    </location>
</feature>
<dbReference type="Gene3D" id="3.40.50.720">
    <property type="entry name" value="NAD(P)-binding Rossmann-like Domain"/>
    <property type="match status" value="1"/>
</dbReference>
<dbReference type="InterPro" id="IPR050463">
    <property type="entry name" value="Gfo/Idh/MocA_oxidrdct_glycsds"/>
</dbReference>
<evidence type="ECO:0000313" key="6">
    <source>
        <dbReference type="Proteomes" id="UP001144396"/>
    </source>
</evidence>
<dbReference type="Pfam" id="PF01408">
    <property type="entry name" value="GFO_IDH_MocA"/>
    <property type="match status" value="1"/>
</dbReference>
<dbReference type="InterPro" id="IPR000683">
    <property type="entry name" value="Gfo/Idh/MocA-like_OxRdtase_N"/>
</dbReference>
<accession>A0A9W6CQK2</accession>
<evidence type="ECO:0000259" key="4">
    <source>
        <dbReference type="Pfam" id="PF22725"/>
    </source>
</evidence>
<dbReference type="Proteomes" id="UP001144396">
    <property type="component" value="Unassembled WGS sequence"/>
</dbReference>
<evidence type="ECO:0000256" key="2">
    <source>
        <dbReference type="ARBA" id="ARBA00023027"/>
    </source>
</evidence>
<gene>
    <name evidence="5" type="ORF">ARHIZOSPH14_09400</name>
</gene>
<evidence type="ECO:0000256" key="1">
    <source>
        <dbReference type="ARBA" id="ARBA00023002"/>
    </source>
</evidence>
<dbReference type="PANTHER" id="PTHR43818:SF11">
    <property type="entry name" value="BCDNA.GH03377"/>
    <property type="match status" value="1"/>
</dbReference>
<dbReference type="SUPFAM" id="SSF55347">
    <property type="entry name" value="Glyceraldehyde-3-phosphate dehydrogenase-like, C-terminal domain"/>
    <property type="match status" value="1"/>
</dbReference>
<dbReference type="EMBL" id="BSDP01000001">
    <property type="protein sequence ID" value="GLI26698.1"/>
    <property type="molecule type" value="Genomic_DNA"/>
</dbReference>
<dbReference type="InterPro" id="IPR055170">
    <property type="entry name" value="GFO_IDH_MocA-like_dom"/>
</dbReference>
<dbReference type="GO" id="GO:0000166">
    <property type="term" value="F:nucleotide binding"/>
    <property type="evidence" value="ECO:0007669"/>
    <property type="project" value="InterPro"/>
</dbReference>
<name>A0A9W6CQK2_9MICO</name>
<dbReference type="InterPro" id="IPR036291">
    <property type="entry name" value="NAD(P)-bd_dom_sf"/>
</dbReference>
<evidence type="ECO:0000259" key="3">
    <source>
        <dbReference type="Pfam" id="PF01408"/>
    </source>
</evidence>
<dbReference type="PANTHER" id="PTHR43818">
    <property type="entry name" value="BCDNA.GH03377"/>
    <property type="match status" value="1"/>
</dbReference>
<sequence length="384" mass="40208">MGERMPRGGASGDPLRVGVAGIHGHGATHVAEALRLERAGRVRLIAVADHRAPEIAVGEAAVFADAAAMIADADLDLVVLSTPIHTHVPLARAALEGGAHVLLEKPPAPSSLELEELDAAARAAGRAVQVGFQSLGSTAIDAVRELVAGGVVGEVRAYGALGTWVRAVDYWTRSAWAGRRELDGVPVVDGAVTNPLAHAVATALAVAGARSAHDVVDVELDLLRANAIQADDTSSLVIRLRDGRTVAGALALTASRRSEPCVTVEGELGRIVLWYTLDIVQVVRDGEPFPATTRHPRVSLLENLVSHITAGDELLVPLGATAAFTRVLDAVRAGPDPRPIATEHIERVHDGAGEHLVVRDLERWAARVVAEQATFADVGAPFAR</sequence>
<keyword evidence="1" id="KW-0560">Oxidoreductase</keyword>
<protein>
    <submittedName>
        <fullName evidence="5">Oxidoreductase</fullName>
    </submittedName>
</protein>
<comment type="caution">
    <text evidence="5">The sequence shown here is derived from an EMBL/GenBank/DDBJ whole genome shotgun (WGS) entry which is preliminary data.</text>
</comment>
<dbReference type="GO" id="GO:0016491">
    <property type="term" value="F:oxidoreductase activity"/>
    <property type="evidence" value="ECO:0007669"/>
    <property type="project" value="UniProtKB-KW"/>
</dbReference>
<keyword evidence="2" id="KW-0520">NAD</keyword>
<reference evidence="5" key="1">
    <citation type="submission" date="2022-12" db="EMBL/GenBank/DDBJ databases">
        <title>Reference genome sequencing for broad-spectrum identification of bacterial and archaeal isolates by mass spectrometry.</title>
        <authorList>
            <person name="Sekiguchi Y."/>
            <person name="Tourlousse D.M."/>
        </authorList>
    </citation>
    <scope>NUCLEOTIDE SEQUENCE</scope>
    <source>
        <strain evidence="5">14</strain>
    </source>
</reference>
<dbReference type="AlphaFoldDB" id="A0A9W6CQK2"/>
<proteinExistence type="predicted"/>
<organism evidence="5 6">
    <name type="scientific">Agromyces rhizosphaerae</name>
    <dbReference type="NCBI Taxonomy" id="88374"/>
    <lineage>
        <taxon>Bacteria</taxon>
        <taxon>Bacillati</taxon>
        <taxon>Actinomycetota</taxon>
        <taxon>Actinomycetes</taxon>
        <taxon>Micrococcales</taxon>
        <taxon>Microbacteriaceae</taxon>
        <taxon>Agromyces</taxon>
    </lineage>
</organism>
<keyword evidence="6" id="KW-1185">Reference proteome</keyword>
<feature type="domain" description="Gfo/Idh/MocA-like oxidoreductase N-terminal" evidence="3">
    <location>
        <begin position="15"/>
        <end position="132"/>
    </location>
</feature>
<dbReference type="Pfam" id="PF22725">
    <property type="entry name" value="GFO_IDH_MocA_C3"/>
    <property type="match status" value="1"/>
</dbReference>